<comment type="caution">
    <text evidence="7">The sequence shown here is derived from an EMBL/GenBank/DDBJ whole genome shotgun (WGS) entry which is preliminary data.</text>
</comment>
<dbReference type="PROSITE" id="PS51843">
    <property type="entry name" value="NR_LBD"/>
    <property type="match status" value="1"/>
</dbReference>
<feature type="domain" description="NR LBD" evidence="6">
    <location>
        <begin position="1"/>
        <end position="207"/>
    </location>
</feature>
<reference evidence="7" key="1">
    <citation type="journal article" date="2023" name="Mol. Biol. Evol.">
        <title>Third-Generation Sequencing Reveals the Adaptive Role of the Epigenome in Three Deep-Sea Polychaetes.</title>
        <authorList>
            <person name="Perez M."/>
            <person name="Aroh O."/>
            <person name="Sun Y."/>
            <person name="Lan Y."/>
            <person name="Juniper S.K."/>
            <person name="Young C.R."/>
            <person name="Angers B."/>
            <person name="Qian P.Y."/>
        </authorList>
    </citation>
    <scope>NUCLEOTIDE SEQUENCE</scope>
    <source>
        <strain evidence="7">R07B-5</strain>
    </source>
</reference>
<evidence type="ECO:0000313" key="8">
    <source>
        <dbReference type="Proteomes" id="UP001209878"/>
    </source>
</evidence>
<dbReference type="GO" id="GO:0003677">
    <property type="term" value="F:DNA binding"/>
    <property type="evidence" value="ECO:0007669"/>
    <property type="project" value="UniProtKB-KW"/>
</dbReference>
<proteinExistence type="predicted"/>
<evidence type="ECO:0000313" key="7">
    <source>
        <dbReference type="EMBL" id="KAK2190469.1"/>
    </source>
</evidence>
<gene>
    <name evidence="7" type="ORF">NP493_81g05000</name>
</gene>
<dbReference type="InterPro" id="IPR000536">
    <property type="entry name" value="Nucl_hrmn_rcpt_lig-bd"/>
</dbReference>
<dbReference type="EMBL" id="JAODUO010000079">
    <property type="protein sequence ID" value="KAK2190469.1"/>
    <property type="molecule type" value="Genomic_DNA"/>
</dbReference>
<dbReference type="Pfam" id="PF00104">
    <property type="entry name" value="Hormone_recep"/>
    <property type="match status" value="1"/>
</dbReference>
<keyword evidence="2" id="KW-0238">DNA-binding</keyword>
<dbReference type="InterPro" id="IPR050200">
    <property type="entry name" value="Nuclear_hormone_rcpt_NR3"/>
</dbReference>
<keyword evidence="1" id="KW-0805">Transcription regulation</keyword>
<keyword evidence="8" id="KW-1185">Reference proteome</keyword>
<evidence type="ECO:0000259" key="6">
    <source>
        <dbReference type="PROSITE" id="PS51843"/>
    </source>
</evidence>
<name>A0AAD9P917_RIDPI</name>
<dbReference type="InterPro" id="IPR001723">
    <property type="entry name" value="Nuclear_hrmn_rcpt"/>
</dbReference>
<protein>
    <recommendedName>
        <fullName evidence="6">NR LBD domain-containing protein</fullName>
    </recommendedName>
</protein>
<sequence length="209" mass="23914">MPDASLPDDEYKLMATLSDLADRELVATIGWAKQVPGFLSLSLSDQMVLLQSTWLDIQCFNLVYRSSPYQGILVFADDFKCSEDDAIKMGSPLEYDSVSRRLAKKLSRLMITKEEYVLMKAILLLNPDMNVENTERVQELQDRIHDALIEYERAHGVAASQRRSGNLLLALPLLMQAKILAKEYWFQVKKSDRVPLHKLLSEMLEYARS</sequence>
<dbReference type="Gene3D" id="1.10.565.10">
    <property type="entry name" value="Retinoid X Receptor"/>
    <property type="match status" value="1"/>
</dbReference>
<dbReference type="AlphaFoldDB" id="A0AAD9P917"/>
<organism evidence="7 8">
    <name type="scientific">Ridgeia piscesae</name>
    <name type="common">Tubeworm</name>
    <dbReference type="NCBI Taxonomy" id="27915"/>
    <lineage>
        <taxon>Eukaryota</taxon>
        <taxon>Metazoa</taxon>
        <taxon>Spiralia</taxon>
        <taxon>Lophotrochozoa</taxon>
        <taxon>Annelida</taxon>
        <taxon>Polychaeta</taxon>
        <taxon>Sedentaria</taxon>
        <taxon>Canalipalpata</taxon>
        <taxon>Sabellida</taxon>
        <taxon>Siboglinidae</taxon>
        <taxon>Ridgeia</taxon>
    </lineage>
</organism>
<evidence type="ECO:0000256" key="3">
    <source>
        <dbReference type="ARBA" id="ARBA00023163"/>
    </source>
</evidence>
<dbReference type="InterPro" id="IPR035500">
    <property type="entry name" value="NHR-like_dom_sf"/>
</dbReference>
<keyword evidence="3" id="KW-0804">Transcription</keyword>
<evidence type="ECO:0000256" key="4">
    <source>
        <dbReference type="ARBA" id="ARBA00023170"/>
    </source>
</evidence>
<dbReference type="Proteomes" id="UP001209878">
    <property type="component" value="Unassembled WGS sequence"/>
</dbReference>
<evidence type="ECO:0000256" key="5">
    <source>
        <dbReference type="ARBA" id="ARBA00023242"/>
    </source>
</evidence>
<dbReference type="SMART" id="SM00430">
    <property type="entry name" value="HOLI"/>
    <property type="match status" value="1"/>
</dbReference>
<dbReference type="PANTHER" id="PTHR48092">
    <property type="entry name" value="KNIRPS-RELATED PROTEIN-RELATED"/>
    <property type="match status" value="1"/>
</dbReference>
<dbReference type="SUPFAM" id="SSF48508">
    <property type="entry name" value="Nuclear receptor ligand-binding domain"/>
    <property type="match status" value="1"/>
</dbReference>
<evidence type="ECO:0000256" key="2">
    <source>
        <dbReference type="ARBA" id="ARBA00023125"/>
    </source>
</evidence>
<evidence type="ECO:0000256" key="1">
    <source>
        <dbReference type="ARBA" id="ARBA00023015"/>
    </source>
</evidence>
<accession>A0AAD9P917</accession>
<dbReference type="PRINTS" id="PR00398">
    <property type="entry name" value="STRDHORMONER"/>
</dbReference>
<keyword evidence="4" id="KW-0675">Receptor</keyword>
<keyword evidence="5" id="KW-0539">Nucleus</keyword>